<feature type="compositionally biased region" description="Basic and acidic residues" evidence="1">
    <location>
        <begin position="1"/>
        <end position="18"/>
    </location>
</feature>
<sequence>MCTEHTNRGAHPEPHADQDSAQSPEQDLFVSPALTVSIKSADDATSSISSDKSDSKPPRSAMRRTSSISKIPQSPRRVRFDFMGEEVLPTSSPQQSAFIAARISSPEPATNEADCTSNLATDPGEDEEEEAPPRKVSSSDALRALSRAPFDEDGTVWTVVNSDSEESATDGSQFAQSRQSGNTDALPKSSAAATSPGREAKSNTLKTKIRFRSAVSNTVAHNVNNLEDDSTDDEDILSMAKHKAPLSLAYRGPAVLSSLLSDKKVVSSQYSDHDAEPSNSERADMTESRDEVASQTFRTANERDDDMFHFEEDYLELPKRSSEKKPVEPEQEPEPEPEPEQPEEEYSDHEIRTAPVRPASLYATSPAVAIPRQMGHDDEEQSTSSRPKFQTGTVGSYKGRPLIMPVIRNPDLLEEIHSSEPVNPVVGSVHDRSPADDFKSSTAQASIDQRLAASAPRSFSERLMIEDMMEAAKASTRTSGVGQL</sequence>
<evidence type="ECO:0000313" key="3">
    <source>
        <dbReference type="Proteomes" id="UP001562357"/>
    </source>
</evidence>
<feature type="compositionally biased region" description="Polar residues" evidence="1">
    <location>
        <begin position="169"/>
        <end position="183"/>
    </location>
</feature>
<feature type="compositionally biased region" description="Acidic residues" evidence="1">
    <location>
        <begin position="329"/>
        <end position="347"/>
    </location>
</feature>
<gene>
    <name evidence="2" type="primary">g6918</name>
    <name evidence="2" type="ORF">EsDP_00006918</name>
</gene>
<protein>
    <submittedName>
        <fullName evidence="2">Uncharacterized protein</fullName>
    </submittedName>
</protein>
<name>A0ABQ0CZ27_9HYPO</name>
<comment type="caution">
    <text evidence="2">The sequence shown here is derived from an EMBL/GenBank/DDBJ whole genome shotgun (WGS) entry which is preliminary data.</text>
</comment>
<feature type="compositionally biased region" description="Polar residues" evidence="1">
    <location>
        <begin position="63"/>
        <end position="72"/>
    </location>
</feature>
<feature type="compositionally biased region" description="Polar residues" evidence="1">
    <location>
        <begin position="382"/>
        <end position="394"/>
    </location>
</feature>
<evidence type="ECO:0000256" key="1">
    <source>
        <dbReference type="SAM" id="MobiDB-lite"/>
    </source>
</evidence>
<feature type="region of interest" description="Disordered" evidence="1">
    <location>
        <begin position="1"/>
        <end position="208"/>
    </location>
</feature>
<reference evidence="3" key="1">
    <citation type="submission" date="2024-06" db="EMBL/GenBank/DDBJ databases">
        <title>Draft Genome Sequences of Epichloe bromicola Strains Isolated from Elymus ciliaris.</title>
        <authorList>
            <consortium name="Epichloe bromicola genome sequencing consortium"/>
            <person name="Miura A."/>
            <person name="Imano S."/>
            <person name="Ashida A."/>
            <person name="Sato I."/>
            <person name="Chiba S."/>
            <person name="Tanaka A."/>
            <person name="Camagna M."/>
            <person name="Takemoto D."/>
        </authorList>
    </citation>
    <scope>NUCLEOTIDE SEQUENCE [LARGE SCALE GENOMIC DNA]</scope>
    <source>
        <strain evidence="3">DP</strain>
    </source>
</reference>
<proteinExistence type="predicted"/>
<evidence type="ECO:0000313" key="2">
    <source>
        <dbReference type="EMBL" id="GAB0138692.1"/>
    </source>
</evidence>
<feature type="compositionally biased region" description="Low complexity" evidence="1">
    <location>
        <begin position="37"/>
        <end position="50"/>
    </location>
</feature>
<feature type="compositionally biased region" description="Low complexity" evidence="1">
    <location>
        <begin position="138"/>
        <end position="148"/>
    </location>
</feature>
<feature type="compositionally biased region" description="Basic and acidic residues" evidence="1">
    <location>
        <begin position="264"/>
        <end position="292"/>
    </location>
</feature>
<feature type="region of interest" description="Disordered" evidence="1">
    <location>
        <begin position="422"/>
        <end position="453"/>
    </location>
</feature>
<organism evidence="2 3">
    <name type="scientific">Epichloe bromicola</name>
    <dbReference type="NCBI Taxonomy" id="79588"/>
    <lineage>
        <taxon>Eukaryota</taxon>
        <taxon>Fungi</taxon>
        <taxon>Dikarya</taxon>
        <taxon>Ascomycota</taxon>
        <taxon>Pezizomycotina</taxon>
        <taxon>Sordariomycetes</taxon>
        <taxon>Hypocreomycetidae</taxon>
        <taxon>Hypocreales</taxon>
        <taxon>Clavicipitaceae</taxon>
        <taxon>Epichloe</taxon>
    </lineage>
</organism>
<accession>A0ABQ0CZ27</accession>
<feature type="compositionally biased region" description="Basic and acidic residues" evidence="1">
    <location>
        <begin position="300"/>
        <end position="328"/>
    </location>
</feature>
<feature type="compositionally biased region" description="Basic and acidic residues" evidence="1">
    <location>
        <begin position="429"/>
        <end position="439"/>
    </location>
</feature>
<keyword evidence="3" id="KW-1185">Reference proteome</keyword>
<feature type="region of interest" description="Disordered" evidence="1">
    <location>
        <begin position="264"/>
        <end position="398"/>
    </location>
</feature>
<dbReference type="EMBL" id="BAAFGZ010000467">
    <property type="protein sequence ID" value="GAB0138692.1"/>
    <property type="molecule type" value="Genomic_DNA"/>
</dbReference>
<dbReference type="Proteomes" id="UP001562357">
    <property type="component" value="Unassembled WGS sequence"/>
</dbReference>